<dbReference type="InterPro" id="IPR018062">
    <property type="entry name" value="HTH_AraC-typ_CS"/>
</dbReference>
<keyword evidence="7" id="KW-1185">Reference proteome</keyword>
<dbReference type="SUPFAM" id="SSF51182">
    <property type="entry name" value="RmlC-like cupins"/>
    <property type="match status" value="1"/>
</dbReference>
<dbReference type="Gene3D" id="1.10.10.60">
    <property type="entry name" value="Homeodomain-like"/>
    <property type="match status" value="1"/>
</dbReference>
<dbReference type="InterPro" id="IPR009057">
    <property type="entry name" value="Homeodomain-like_sf"/>
</dbReference>
<dbReference type="HOGENOM" id="CLU_000445_87_4_7"/>
<gene>
    <name evidence="6" type="ORF">ETSY2_36675</name>
</gene>
<proteinExistence type="predicted"/>
<keyword evidence="2" id="KW-0805">Transcription regulation</keyword>
<dbReference type="CDD" id="cd06124">
    <property type="entry name" value="cupin_NimR-like_N"/>
    <property type="match status" value="1"/>
</dbReference>
<dbReference type="Pfam" id="PF12833">
    <property type="entry name" value="HTH_18"/>
    <property type="match status" value="1"/>
</dbReference>
<evidence type="ECO:0000256" key="4">
    <source>
        <dbReference type="ARBA" id="ARBA00023163"/>
    </source>
</evidence>
<dbReference type="Pfam" id="PF02311">
    <property type="entry name" value="AraC_binding"/>
    <property type="match status" value="1"/>
</dbReference>
<evidence type="ECO:0000256" key="1">
    <source>
        <dbReference type="ARBA" id="ARBA00022491"/>
    </source>
</evidence>
<dbReference type="GO" id="GO:0043565">
    <property type="term" value="F:sequence-specific DNA binding"/>
    <property type="evidence" value="ECO:0007669"/>
    <property type="project" value="InterPro"/>
</dbReference>
<dbReference type="AlphaFoldDB" id="W4LUW0"/>
<dbReference type="SUPFAM" id="SSF46689">
    <property type="entry name" value="Homeodomain-like"/>
    <property type="match status" value="1"/>
</dbReference>
<organism evidence="6 7">
    <name type="scientific">Candidatus Entotheonella gemina</name>
    <dbReference type="NCBI Taxonomy" id="1429439"/>
    <lineage>
        <taxon>Bacteria</taxon>
        <taxon>Pseudomonadati</taxon>
        <taxon>Nitrospinota/Tectimicrobiota group</taxon>
        <taxon>Candidatus Tectimicrobiota</taxon>
        <taxon>Candidatus Entotheonellia</taxon>
        <taxon>Candidatus Entotheonellales</taxon>
        <taxon>Candidatus Entotheonellaceae</taxon>
        <taxon>Candidatus Entotheonella</taxon>
    </lineage>
</organism>
<dbReference type="InterPro" id="IPR003313">
    <property type="entry name" value="AraC-bd"/>
</dbReference>
<evidence type="ECO:0000259" key="5">
    <source>
        <dbReference type="PROSITE" id="PS01124"/>
    </source>
</evidence>
<dbReference type="PANTHER" id="PTHR11019">
    <property type="entry name" value="HTH-TYPE TRANSCRIPTIONAL REGULATOR NIMR"/>
    <property type="match status" value="1"/>
</dbReference>
<dbReference type="PATRIC" id="fig|1429439.4.peg.6195"/>
<dbReference type="EMBL" id="AZHX01001590">
    <property type="protein sequence ID" value="ETX01773.1"/>
    <property type="molecule type" value="Genomic_DNA"/>
</dbReference>
<evidence type="ECO:0000313" key="6">
    <source>
        <dbReference type="EMBL" id="ETX01773.1"/>
    </source>
</evidence>
<dbReference type="FunFam" id="1.10.10.60:FF:000132">
    <property type="entry name" value="AraC family transcriptional regulator"/>
    <property type="match status" value="1"/>
</dbReference>
<accession>W4LUW0</accession>
<dbReference type="PANTHER" id="PTHR11019:SF159">
    <property type="entry name" value="TRANSCRIPTIONAL REGULATOR-RELATED"/>
    <property type="match status" value="1"/>
</dbReference>
<dbReference type="PRINTS" id="PR00032">
    <property type="entry name" value="HTHARAC"/>
</dbReference>
<dbReference type="PROSITE" id="PS00041">
    <property type="entry name" value="HTH_ARAC_FAMILY_1"/>
    <property type="match status" value="1"/>
</dbReference>
<dbReference type="Gene3D" id="2.60.120.10">
    <property type="entry name" value="Jelly Rolls"/>
    <property type="match status" value="1"/>
</dbReference>
<protein>
    <recommendedName>
        <fullName evidence="5">HTH araC/xylS-type domain-containing protein</fullName>
    </recommendedName>
</protein>
<evidence type="ECO:0000256" key="3">
    <source>
        <dbReference type="ARBA" id="ARBA00023125"/>
    </source>
</evidence>
<comment type="caution">
    <text evidence="6">The sequence shown here is derived from an EMBL/GenBank/DDBJ whole genome shotgun (WGS) entry which is preliminary data.</text>
</comment>
<sequence>MMTKNNEKETFSASEIDELIHYGRDVPRPIVTRPNDYTTSRRTGLHWHVRAQLLYASQGVMKVSTARGSWVVVPQRAVWIPATERHDLETLGPISLRSLFIQPDAAQGLPAECCVVNVSPLLRELIAAACELPKTYGLGGREEHIMVLILDEIRAVSVAPLHLPEPTDPRLVRIGAAIRERPADNRSLAAWGRTIGASSRTLARLFVAETGLTFRQWQQQARLLESLVRLADGQSVTTVAMEVGYESTSAFIAMFRRVLGTTPKKYFALES</sequence>
<feature type="domain" description="HTH araC/xylS-type" evidence="5">
    <location>
        <begin position="172"/>
        <end position="269"/>
    </location>
</feature>
<keyword evidence="4" id="KW-0804">Transcription</keyword>
<dbReference type="SMART" id="SM00342">
    <property type="entry name" value="HTH_ARAC"/>
    <property type="match status" value="1"/>
</dbReference>
<dbReference type="Proteomes" id="UP000019140">
    <property type="component" value="Unassembled WGS sequence"/>
</dbReference>
<dbReference type="InterPro" id="IPR014710">
    <property type="entry name" value="RmlC-like_jellyroll"/>
</dbReference>
<dbReference type="GO" id="GO:0003700">
    <property type="term" value="F:DNA-binding transcription factor activity"/>
    <property type="evidence" value="ECO:0007669"/>
    <property type="project" value="InterPro"/>
</dbReference>
<evidence type="ECO:0000256" key="2">
    <source>
        <dbReference type="ARBA" id="ARBA00023015"/>
    </source>
</evidence>
<dbReference type="InterPro" id="IPR011051">
    <property type="entry name" value="RmlC_Cupin_sf"/>
</dbReference>
<dbReference type="PROSITE" id="PS01124">
    <property type="entry name" value="HTH_ARAC_FAMILY_2"/>
    <property type="match status" value="1"/>
</dbReference>
<keyword evidence="3" id="KW-0238">DNA-binding</keyword>
<reference evidence="6 7" key="1">
    <citation type="journal article" date="2014" name="Nature">
        <title>An environmental bacterial taxon with a large and distinct metabolic repertoire.</title>
        <authorList>
            <person name="Wilson M.C."/>
            <person name="Mori T."/>
            <person name="Ruckert C."/>
            <person name="Uria A.R."/>
            <person name="Helf M.J."/>
            <person name="Takada K."/>
            <person name="Gernert C."/>
            <person name="Steffens U.A."/>
            <person name="Heycke N."/>
            <person name="Schmitt S."/>
            <person name="Rinke C."/>
            <person name="Helfrich E.J."/>
            <person name="Brachmann A.O."/>
            <person name="Gurgui C."/>
            <person name="Wakimoto T."/>
            <person name="Kracht M."/>
            <person name="Crusemann M."/>
            <person name="Hentschel U."/>
            <person name="Abe I."/>
            <person name="Matsunaga S."/>
            <person name="Kalinowski J."/>
            <person name="Takeyama H."/>
            <person name="Piel J."/>
        </authorList>
    </citation>
    <scope>NUCLEOTIDE SEQUENCE [LARGE SCALE GENOMIC DNA]</scope>
    <source>
        <strain evidence="7">TSY2</strain>
    </source>
</reference>
<name>W4LUW0_9BACT</name>
<evidence type="ECO:0000313" key="7">
    <source>
        <dbReference type="Proteomes" id="UP000019140"/>
    </source>
</evidence>
<dbReference type="InterPro" id="IPR018060">
    <property type="entry name" value="HTH_AraC"/>
</dbReference>
<dbReference type="InterPro" id="IPR020449">
    <property type="entry name" value="Tscrpt_reg_AraC-type_HTH"/>
</dbReference>
<keyword evidence="1" id="KW-0678">Repressor</keyword>